<feature type="compositionally biased region" description="Basic and acidic residues" evidence="1">
    <location>
        <begin position="27"/>
        <end position="38"/>
    </location>
</feature>
<organism evidence="2 3">
    <name type="scientific">Pseudomonas emilianonis</name>
    <dbReference type="NCBI Taxonomy" id="2915812"/>
    <lineage>
        <taxon>Bacteria</taxon>
        <taxon>Pseudomonadati</taxon>
        <taxon>Pseudomonadota</taxon>
        <taxon>Gammaproteobacteria</taxon>
        <taxon>Pseudomonadales</taxon>
        <taxon>Pseudomonadaceae</taxon>
        <taxon>Pseudomonas</taxon>
    </lineage>
</organism>
<evidence type="ECO:0000313" key="2">
    <source>
        <dbReference type="EMBL" id="MCK1786080.1"/>
    </source>
</evidence>
<gene>
    <name evidence="2" type="ORF">L9Z73_17475</name>
</gene>
<dbReference type="Proteomes" id="UP001317085">
    <property type="component" value="Unassembled WGS sequence"/>
</dbReference>
<feature type="region of interest" description="Disordered" evidence="1">
    <location>
        <begin position="27"/>
        <end position="48"/>
    </location>
</feature>
<reference evidence="2 3" key="1">
    <citation type="submission" date="2022-02" db="EMBL/GenBank/DDBJ databases">
        <title>Comparative genomics of the first Antarctic Pseudomonas spp. capable of biotransforming 2,4,6-Trinitrotoluene.</title>
        <authorList>
            <person name="Cabrera M.A."/>
            <person name="Marquez S.L."/>
            <person name="Perez-Donoso J.M."/>
        </authorList>
    </citation>
    <scope>NUCLEOTIDE SEQUENCE [LARGE SCALE GENOMIC DNA]</scope>
    <source>
        <strain evidence="2 3">TNT11</strain>
    </source>
</reference>
<proteinExistence type="predicted"/>
<dbReference type="RefSeq" id="WP_247403349.1">
    <property type="nucleotide sequence ID" value="NZ_JAKNRV010000172.1"/>
</dbReference>
<evidence type="ECO:0000256" key="1">
    <source>
        <dbReference type="SAM" id="MobiDB-lite"/>
    </source>
</evidence>
<dbReference type="EMBL" id="JAKNRV010000172">
    <property type="protein sequence ID" value="MCK1786080.1"/>
    <property type="molecule type" value="Genomic_DNA"/>
</dbReference>
<protein>
    <submittedName>
        <fullName evidence="2">Uncharacterized protein</fullName>
    </submittedName>
</protein>
<keyword evidence="3" id="KW-1185">Reference proteome</keyword>
<accession>A0ABT0EK23</accession>
<comment type="caution">
    <text evidence="2">The sequence shown here is derived from an EMBL/GenBank/DDBJ whole genome shotgun (WGS) entry which is preliminary data.</text>
</comment>
<sequence>MSTSPKLAAQFDWMMVGAFSPDRFTGEQRKEYKDEARRIQRQWDNQPN</sequence>
<name>A0ABT0EK23_9PSED</name>
<evidence type="ECO:0000313" key="3">
    <source>
        <dbReference type="Proteomes" id="UP001317085"/>
    </source>
</evidence>